<name>A0A1T4K2M1_9BACT</name>
<dbReference type="InterPro" id="IPR050261">
    <property type="entry name" value="FrsA_esterase"/>
</dbReference>
<sequence>MSLSVRRKYLIVCLWIAGIFMLLYVRANAQKQYNVLDWKPEYSLNSFLLQQMHAQYDARKINFNKALASRNAAQQYVADCRRKAQILFGERPDQKGIPEVKLTGTIRAAGYRIEKLLYKNNGHHVTANLYLPSADRKLPAVVLLCGHEDAAKATPSYQQTAILFAKNGFVVFVIDPLSQSERYQLTDQSGKPLTRGGTTEHTLLNQAANLLGTSMPADELWDNMRGIDYLVTRKEVDSTRIGCIGNSGGGIQTIYLAAMDKRVKAFAPCSYLASRERTLELTGPADGCAQVPGEGRLQLEMNDFLLAAAPNPMLILAGRFDFIDYRGVEDAFHEQKQLYRVLGYPNNTTLFTYDDGHGISKPKREFAVTWFRKQFYKDTTQVREPELQLYTPQELQVTTTGQLNSFLQNEETLPQRNLRLFESGEEKRKHFTSLPDNDLKNAIAKLLGINTAGKLTAESKGIIKNGNITYYKWIVRKDGEIPLPLMIAYPDVKATKLTIYTGTLGKNRLADSVSLINEQLRSGSAVILCDVRGTGETADKAEFNDPKYYNKDYRNVMLALHTGATLTGQRTTDLLSLIDFVKTDPVLVNLPIEMHADGAPALAALHALLFRKEISALYTDDRIRSFRDILERSTEQDWYAYVIPGILDYYDIPDLVKIAGMEKVHNTKGRK</sequence>
<dbReference type="Proteomes" id="UP000190888">
    <property type="component" value="Unassembled WGS sequence"/>
</dbReference>
<dbReference type="InterPro" id="IPR008391">
    <property type="entry name" value="AXE1_dom"/>
</dbReference>
<protein>
    <submittedName>
        <fullName evidence="2">Acetyl xylan esterase (AXE1)</fullName>
    </submittedName>
</protein>
<evidence type="ECO:0000259" key="1">
    <source>
        <dbReference type="Pfam" id="PF05448"/>
    </source>
</evidence>
<feature type="domain" description="Acetyl xylan esterase" evidence="1">
    <location>
        <begin position="120"/>
        <end position="282"/>
    </location>
</feature>
<dbReference type="EMBL" id="FUWH01000001">
    <property type="protein sequence ID" value="SJZ36694.1"/>
    <property type="molecule type" value="Genomic_DNA"/>
</dbReference>
<dbReference type="STRING" id="413434.SAMN04488132_101414"/>
<dbReference type="OrthoDB" id="3668964at2"/>
<reference evidence="2 3" key="1">
    <citation type="submission" date="2017-02" db="EMBL/GenBank/DDBJ databases">
        <authorList>
            <person name="Peterson S.W."/>
        </authorList>
    </citation>
    <scope>NUCLEOTIDE SEQUENCE [LARGE SCALE GENOMIC DNA]</scope>
    <source>
        <strain evidence="2 3">DSM 22335</strain>
    </source>
</reference>
<dbReference type="RefSeq" id="WP_078829754.1">
    <property type="nucleotide sequence ID" value="NZ_FUWH01000001.1"/>
</dbReference>
<accession>A0A1T4K2M1</accession>
<proteinExistence type="predicted"/>
<dbReference type="Gene3D" id="3.40.50.1820">
    <property type="entry name" value="alpha/beta hydrolase"/>
    <property type="match status" value="2"/>
</dbReference>
<evidence type="ECO:0000313" key="3">
    <source>
        <dbReference type="Proteomes" id="UP000190888"/>
    </source>
</evidence>
<evidence type="ECO:0000313" key="2">
    <source>
        <dbReference type="EMBL" id="SJZ36694.1"/>
    </source>
</evidence>
<keyword evidence="3" id="KW-1185">Reference proteome</keyword>
<dbReference type="PANTHER" id="PTHR22946">
    <property type="entry name" value="DIENELACTONE HYDROLASE DOMAIN-CONTAINING PROTEIN-RELATED"/>
    <property type="match status" value="1"/>
</dbReference>
<organism evidence="2 3">
    <name type="scientific">Sediminibacterium ginsengisoli</name>
    <dbReference type="NCBI Taxonomy" id="413434"/>
    <lineage>
        <taxon>Bacteria</taxon>
        <taxon>Pseudomonadati</taxon>
        <taxon>Bacteroidota</taxon>
        <taxon>Chitinophagia</taxon>
        <taxon>Chitinophagales</taxon>
        <taxon>Chitinophagaceae</taxon>
        <taxon>Sediminibacterium</taxon>
    </lineage>
</organism>
<dbReference type="SUPFAM" id="SSF53474">
    <property type="entry name" value="alpha/beta-Hydrolases"/>
    <property type="match status" value="1"/>
</dbReference>
<dbReference type="PANTHER" id="PTHR22946:SF8">
    <property type="entry name" value="ACETYL XYLAN ESTERASE DOMAIN-CONTAINING PROTEIN"/>
    <property type="match status" value="1"/>
</dbReference>
<gene>
    <name evidence="2" type="ORF">SAMN04488132_101414</name>
</gene>
<dbReference type="InterPro" id="IPR029058">
    <property type="entry name" value="AB_hydrolase_fold"/>
</dbReference>
<dbReference type="Pfam" id="PF05448">
    <property type="entry name" value="AXE1"/>
    <property type="match status" value="1"/>
</dbReference>
<dbReference type="AlphaFoldDB" id="A0A1T4K2M1"/>